<dbReference type="Gene3D" id="1.20.1740.10">
    <property type="entry name" value="Amino acid/polyamine transporter I"/>
    <property type="match status" value="1"/>
</dbReference>
<dbReference type="GO" id="GO:0016020">
    <property type="term" value="C:membrane"/>
    <property type="evidence" value="ECO:0007669"/>
    <property type="project" value="UniProtKB-SubCell"/>
</dbReference>
<keyword evidence="3 6" id="KW-0812">Transmembrane</keyword>
<evidence type="ECO:0000313" key="8">
    <source>
        <dbReference type="Proteomes" id="UP000800200"/>
    </source>
</evidence>
<feature type="transmembrane region" description="Helical" evidence="6">
    <location>
        <begin position="379"/>
        <end position="399"/>
    </location>
</feature>
<feature type="transmembrane region" description="Helical" evidence="6">
    <location>
        <begin position="47"/>
        <end position="67"/>
    </location>
</feature>
<feature type="transmembrane region" description="Helical" evidence="6">
    <location>
        <begin position="250"/>
        <end position="270"/>
    </location>
</feature>
<evidence type="ECO:0000256" key="1">
    <source>
        <dbReference type="ARBA" id="ARBA00004141"/>
    </source>
</evidence>
<dbReference type="InterPro" id="IPR002293">
    <property type="entry name" value="AA/rel_permease1"/>
</dbReference>
<dbReference type="EMBL" id="ML994714">
    <property type="protein sequence ID" value="KAF2176150.1"/>
    <property type="molecule type" value="Genomic_DNA"/>
</dbReference>
<accession>A0A6A6DDR9</accession>
<dbReference type="AlphaFoldDB" id="A0A6A6DDR9"/>
<keyword evidence="2" id="KW-0813">Transport</keyword>
<evidence type="ECO:0000256" key="5">
    <source>
        <dbReference type="ARBA" id="ARBA00023136"/>
    </source>
</evidence>
<dbReference type="Proteomes" id="UP000800200">
    <property type="component" value="Unassembled WGS sequence"/>
</dbReference>
<dbReference type="PIRSF" id="PIRSF006060">
    <property type="entry name" value="AA_transporter"/>
    <property type="match status" value="1"/>
</dbReference>
<feature type="transmembrane region" description="Helical" evidence="6">
    <location>
        <begin position="447"/>
        <end position="469"/>
    </location>
</feature>
<name>A0A6A6DDR9_9PEZI</name>
<feature type="transmembrane region" description="Helical" evidence="6">
    <location>
        <begin position="164"/>
        <end position="186"/>
    </location>
</feature>
<evidence type="ECO:0000256" key="3">
    <source>
        <dbReference type="ARBA" id="ARBA00022692"/>
    </source>
</evidence>
<evidence type="ECO:0000256" key="2">
    <source>
        <dbReference type="ARBA" id="ARBA00022448"/>
    </source>
</evidence>
<feature type="transmembrane region" description="Helical" evidence="6">
    <location>
        <begin position="138"/>
        <end position="158"/>
    </location>
</feature>
<feature type="transmembrane region" description="Helical" evidence="6">
    <location>
        <begin position="354"/>
        <end position="373"/>
    </location>
</feature>
<feature type="transmembrane region" description="Helical" evidence="6">
    <location>
        <begin position="411"/>
        <end position="441"/>
    </location>
</feature>
<organism evidence="7 8">
    <name type="scientific">Zopfia rhizophila CBS 207.26</name>
    <dbReference type="NCBI Taxonomy" id="1314779"/>
    <lineage>
        <taxon>Eukaryota</taxon>
        <taxon>Fungi</taxon>
        <taxon>Dikarya</taxon>
        <taxon>Ascomycota</taxon>
        <taxon>Pezizomycotina</taxon>
        <taxon>Dothideomycetes</taxon>
        <taxon>Dothideomycetes incertae sedis</taxon>
        <taxon>Zopfiaceae</taxon>
        <taxon>Zopfia</taxon>
    </lineage>
</organism>
<dbReference type="GO" id="GO:0022857">
    <property type="term" value="F:transmembrane transporter activity"/>
    <property type="evidence" value="ECO:0007669"/>
    <property type="project" value="InterPro"/>
</dbReference>
<gene>
    <name evidence="7" type="ORF">K469DRAFT_608233</name>
</gene>
<dbReference type="PANTHER" id="PTHR45649">
    <property type="entry name" value="AMINO-ACID PERMEASE BAT1"/>
    <property type="match status" value="1"/>
</dbReference>
<protein>
    <submittedName>
        <fullName evidence="7">Putative amino acid transporter</fullName>
    </submittedName>
</protein>
<sequence>MQLKVAELDTNRFNLWSTLGFNFSLTCSPLVLSGYMAFNVGIGGSPYFFWCFLVVVVMQLITASTLAELASVFPHTSGQMFWTCTLAPPKYAPFMTYFNGIMTTLSWVFGCSGTLLLTSNFVLAFARVVSESFSEEPYQAYLLSILFGIIAILTNTVLAKFYPYIMKFMIVFLNCMVIFLFVSLLVKTNPKASTRTAFIDVVNETGRPSNGLVFFLGFLPGLLSVCMLDTPAHMAEEVPRPHIDIPRVMVGSAALSAFAGLIMVIALIFCTTHPENILELLGGQPILQILWDAWNNKAYIIATCWINVISFTNGQNSMVFAGSRIVWSFSESGGLPFRKWLSYVDPRYQVPTNAVILFSGVATIITTLTLGASTVLNGIYGAGGVCTALSYGLPLALIISQRHRLPERRYFNLGGFGLAMDIVALCWQIIIAIFVCFPLYLPVAAETMNWASVCAVIAMVVAVGNWFLVSGTFELPRALYVEALHGPRATFEEMNGELIGS</sequence>
<evidence type="ECO:0000256" key="6">
    <source>
        <dbReference type="SAM" id="Phobius"/>
    </source>
</evidence>
<keyword evidence="8" id="KW-1185">Reference proteome</keyword>
<evidence type="ECO:0000256" key="4">
    <source>
        <dbReference type="ARBA" id="ARBA00022989"/>
    </source>
</evidence>
<keyword evidence="4 6" id="KW-1133">Transmembrane helix</keyword>
<proteinExistence type="predicted"/>
<comment type="subcellular location">
    <subcellularLocation>
        <location evidence="1">Membrane</location>
        <topology evidence="1">Multi-pass membrane protein</topology>
    </subcellularLocation>
</comment>
<evidence type="ECO:0000313" key="7">
    <source>
        <dbReference type="EMBL" id="KAF2176150.1"/>
    </source>
</evidence>
<feature type="transmembrane region" description="Helical" evidence="6">
    <location>
        <begin position="20"/>
        <end position="40"/>
    </location>
</feature>
<dbReference type="OrthoDB" id="2417308at2759"/>
<keyword evidence="5 6" id="KW-0472">Membrane</keyword>
<feature type="transmembrane region" description="Helical" evidence="6">
    <location>
        <begin position="105"/>
        <end position="126"/>
    </location>
</feature>
<dbReference type="Pfam" id="PF13520">
    <property type="entry name" value="AA_permease_2"/>
    <property type="match status" value="1"/>
</dbReference>
<feature type="transmembrane region" description="Helical" evidence="6">
    <location>
        <begin position="212"/>
        <end position="230"/>
    </location>
</feature>
<dbReference type="PANTHER" id="PTHR45649:SF16">
    <property type="entry name" value="7-KETO 8-AMINOPELARGONIC ACID TRANSPORTER"/>
    <property type="match status" value="1"/>
</dbReference>
<reference evidence="7" key="1">
    <citation type="journal article" date="2020" name="Stud. Mycol.">
        <title>101 Dothideomycetes genomes: a test case for predicting lifestyles and emergence of pathogens.</title>
        <authorList>
            <person name="Haridas S."/>
            <person name="Albert R."/>
            <person name="Binder M."/>
            <person name="Bloem J."/>
            <person name="Labutti K."/>
            <person name="Salamov A."/>
            <person name="Andreopoulos B."/>
            <person name="Baker S."/>
            <person name="Barry K."/>
            <person name="Bills G."/>
            <person name="Bluhm B."/>
            <person name="Cannon C."/>
            <person name="Castanera R."/>
            <person name="Culley D."/>
            <person name="Daum C."/>
            <person name="Ezra D."/>
            <person name="Gonzalez J."/>
            <person name="Henrissat B."/>
            <person name="Kuo A."/>
            <person name="Liang C."/>
            <person name="Lipzen A."/>
            <person name="Lutzoni F."/>
            <person name="Magnuson J."/>
            <person name="Mondo S."/>
            <person name="Nolan M."/>
            <person name="Ohm R."/>
            <person name="Pangilinan J."/>
            <person name="Park H.-J."/>
            <person name="Ramirez L."/>
            <person name="Alfaro M."/>
            <person name="Sun H."/>
            <person name="Tritt A."/>
            <person name="Yoshinaga Y."/>
            <person name="Zwiers L.-H."/>
            <person name="Turgeon B."/>
            <person name="Goodwin S."/>
            <person name="Spatafora J."/>
            <person name="Crous P."/>
            <person name="Grigoriev I."/>
        </authorList>
    </citation>
    <scope>NUCLEOTIDE SEQUENCE</scope>
    <source>
        <strain evidence="7">CBS 207.26</strain>
    </source>
</reference>